<evidence type="ECO:0000313" key="3">
    <source>
        <dbReference type="Proteomes" id="UP001596066"/>
    </source>
</evidence>
<feature type="domain" description="N-acetyltransferase" evidence="1">
    <location>
        <begin position="13"/>
        <end position="178"/>
    </location>
</feature>
<dbReference type="Proteomes" id="UP001596066">
    <property type="component" value="Unassembled WGS sequence"/>
</dbReference>
<keyword evidence="3" id="KW-1185">Reference proteome</keyword>
<protein>
    <submittedName>
        <fullName evidence="2">GNAT family protein</fullName>
    </submittedName>
</protein>
<dbReference type="InterPro" id="IPR016181">
    <property type="entry name" value="Acyl_CoA_acyltransferase"/>
</dbReference>
<name>A0ABW0V4Y1_9ACTN</name>
<dbReference type="PANTHER" id="PTHR43415">
    <property type="entry name" value="SPERMIDINE N(1)-ACETYLTRANSFERASE"/>
    <property type="match status" value="1"/>
</dbReference>
<dbReference type="PROSITE" id="PS51186">
    <property type="entry name" value="GNAT"/>
    <property type="match status" value="1"/>
</dbReference>
<evidence type="ECO:0000259" key="1">
    <source>
        <dbReference type="PROSITE" id="PS51186"/>
    </source>
</evidence>
<dbReference type="SUPFAM" id="SSF55729">
    <property type="entry name" value="Acyl-CoA N-acyltransferases (Nat)"/>
    <property type="match status" value="1"/>
</dbReference>
<reference evidence="3" key="1">
    <citation type="journal article" date="2019" name="Int. J. Syst. Evol. Microbiol.">
        <title>The Global Catalogue of Microorganisms (GCM) 10K type strain sequencing project: providing services to taxonomists for standard genome sequencing and annotation.</title>
        <authorList>
            <consortium name="The Broad Institute Genomics Platform"/>
            <consortium name="The Broad Institute Genome Sequencing Center for Infectious Disease"/>
            <person name="Wu L."/>
            <person name="Ma J."/>
        </authorList>
    </citation>
    <scope>NUCLEOTIDE SEQUENCE [LARGE SCALE GENOMIC DNA]</scope>
    <source>
        <strain evidence="3">CGMCC 4.1622</strain>
    </source>
</reference>
<dbReference type="InterPro" id="IPR000182">
    <property type="entry name" value="GNAT_dom"/>
</dbReference>
<evidence type="ECO:0000313" key="2">
    <source>
        <dbReference type="EMBL" id="MFC5640920.1"/>
    </source>
</evidence>
<sequence>MAVDDDPLAGELVRLRELRESDLPALVAWWRDPALAVQQITGPVHPQPDGAVAEMFRAWSRNTHTDLGLSVETQDTGELAGHVTLYGANPKDRCATLAVIIGPGFQDRGLGTDTLRTIVRYGFCELGLHRVELTVNGYNSRALAAYAKAGFVEEGRRREAVFRSGGWHDQVLMSVLRDEWAR</sequence>
<dbReference type="RefSeq" id="WP_346140555.1">
    <property type="nucleotide sequence ID" value="NZ_BAAAUA010000001.1"/>
</dbReference>
<dbReference type="EMBL" id="JBHSOC010000007">
    <property type="protein sequence ID" value="MFC5640920.1"/>
    <property type="molecule type" value="Genomic_DNA"/>
</dbReference>
<dbReference type="PANTHER" id="PTHR43415:SF3">
    <property type="entry name" value="GNAT-FAMILY ACETYLTRANSFERASE"/>
    <property type="match status" value="1"/>
</dbReference>
<accession>A0ABW0V4Y1</accession>
<gene>
    <name evidence="2" type="ORF">ACFPZF_06075</name>
</gene>
<proteinExistence type="predicted"/>
<dbReference type="Gene3D" id="3.40.630.30">
    <property type="match status" value="1"/>
</dbReference>
<comment type="caution">
    <text evidence="2">The sequence shown here is derived from an EMBL/GenBank/DDBJ whole genome shotgun (WGS) entry which is preliminary data.</text>
</comment>
<organism evidence="2 3">
    <name type="scientific">Kitasatospora cinereorecta</name>
    <dbReference type="NCBI Taxonomy" id="285560"/>
    <lineage>
        <taxon>Bacteria</taxon>
        <taxon>Bacillati</taxon>
        <taxon>Actinomycetota</taxon>
        <taxon>Actinomycetes</taxon>
        <taxon>Kitasatosporales</taxon>
        <taxon>Streptomycetaceae</taxon>
        <taxon>Kitasatospora</taxon>
    </lineage>
</organism>
<dbReference type="Pfam" id="PF13302">
    <property type="entry name" value="Acetyltransf_3"/>
    <property type="match status" value="1"/>
</dbReference>